<name>A0ABV0Q9R5_9TELE</name>
<accession>A0ABV0Q9R5</accession>
<protein>
    <submittedName>
        <fullName evidence="1">Uncharacterized protein</fullName>
    </submittedName>
</protein>
<reference evidence="1 2" key="1">
    <citation type="submission" date="2021-06" db="EMBL/GenBank/DDBJ databases">
        <authorList>
            <person name="Palmer J.M."/>
        </authorList>
    </citation>
    <scope>NUCLEOTIDE SEQUENCE [LARGE SCALE GENOMIC DNA]</scope>
    <source>
        <strain evidence="1 2">XC_2019</strain>
        <tissue evidence="1">Muscle</tissue>
    </source>
</reference>
<dbReference type="Proteomes" id="UP001434883">
    <property type="component" value="Unassembled WGS sequence"/>
</dbReference>
<evidence type="ECO:0000313" key="2">
    <source>
        <dbReference type="Proteomes" id="UP001434883"/>
    </source>
</evidence>
<proteinExistence type="predicted"/>
<sequence>MRSDMLAPILTACGLQLRKLWIRWIILEEIFNCVECRTQIYKKLLQSYQVFPNVKGMHGGDNSPYFAWPYKQTDFCPTVDRQLARVFVTFAQYWLVQHVCSDSALKGIISSERDDY</sequence>
<organism evidence="1 2">
    <name type="scientific">Xenoophorus captivus</name>
    <dbReference type="NCBI Taxonomy" id="1517983"/>
    <lineage>
        <taxon>Eukaryota</taxon>
        <taxon>Metazoa</taxon>
        <taxon>Chordata</taxon>
        <taxon>Craniata</taxon>
        <taxon>Vertebrata</taxon>
        <taxon>Euteleostomi</taxon>
        <taxon>Actinopterygii</taxon>
        <taxon>Neopterygii</taxon>
        <taxon>Teleostei</taxon>
        <taxon>Neoteleostei</taxon>
        <taxon>Acanthomorphata</taxon>
        <taxon>Ovalentaria</taxon>
        <taxon>Atherinomorphae</taxon>
        <taxon>Cyprinodontiformes</taxon>
        <taxon>Goodeidae</taxon>
        <taxon>Xenoophorus</taxon>
    </lineage>
</organism>
<gene>
    <name evidence="1" type="ORF">XENOCAPTIV_013488</name>
</gene>
<evidence type="ECO:0000313" key="1">
    <source>
        <dbReference type="EMBL" id="MEQ2192558.1"/>
    </source>
</evidence>
<dbReference type="EMBL" id="JAHRIN010002808">
    <property type="protein sequence ID" value="MEQ2192558.1"/>
    <property type="molecule type" value="Genomic_DNA"/>
</dbReference>
<keyword evidence="2" id="KW-1185">Reference proteome</keyword>
<comment type="caution">
    <text evidence="1">The sequence shown here is derived from an EMBL/GenBank/DDBJ whole genome shotgun (WGS) entry which is preliminary data.</text>
</comment>